<dbReference type="GO" id="GO:0016020">
    <property type="term" value="C:membrane"/>
    <property type="evidence" value="ECO:0007669"/>
    <property type="project" value="InterPro"/>
</dbReference>
<feature type="transmembrane region" description="Helical" evidence="1">
    <location>
        <begin position="256"/>
        <end position="275"/>
    </location>
</feature>
<dbReference type="InterPro" id="IPR037185">
    <property type="entry name" value="EmrE-like"/>
</dbReference>
<feature type="domain" description="EamA" evidence="2">
    <location>
        <begin position="164"/>
        <end position="298"/>
    </location>
</feature>
<keyword evidence="1" id="KW-0472">Membrane</keyword>
<feature type="transmembrane region" description="Helical" evidence="1">
    <location>
        <begin position="220"/>
        <end position="244"/>
    </location>
</feature>
<dbReference type="AlphaFoldDB" id="A0A0F9USZ7"/>
<proteinExistence type="predicted"/>
<evidence type="ECO:0000259" key="2">
    <source>
        <dbReference type="Pfam" id="PF00892"/>
    </source>
</evidence>
<keyword evidence="1" id="KW-0812">Transmembrane</keyword>
<accession>A0A0F9USZ7</accession>
<dbReference type="PANTHER" id="PTHR22911">
    <property type="entry name" value="ACYL-MALONYL CONDENSING ENZYME-RELATED"/>
    <property type="match status" value="1"/>
</dbReference>
<feature type="transmembrane region" description="Helical" evidence="1">
    <location>
        <begin position="195"/>
        <end position="214"/>
    </location>
</feature>
<feature type="transmembrane region" description="Helical" evidence="1">
    <location>
        <begin position="42"/>
        <end position="65"/>
    </location>
</feature>
<evidence type="ECO:0000256" key="1">
    <source>
        <dbReference type="SAM" id="Phobius"/>
    </source>
</evidence>
<protein>
    <recommendedName>
        <fullName evidence="2">EamA domain-containing protein</fullName>
    </recommendedName>
</protein>
<reference evidence="3" key="1">
    <citation type="journal article" date="2015" name="Nature">
        <title>Complex archaea that bridge the gap between prokaryotes and eukaryotes.</title>
        <authorList>
            <person name="Spang A."/>
            <person name="Saw J.H."/>
            <person name="Jorgensen S.L."/>
            <person name="Zaremba-Niedzwiedzka K."/>
            <person name="Martijn J."/>
            <person name="Lind A.E."/>
            <person name="van Eijk R."/>
            <person name="Schleper C."/>
            <person name="Guy L."/>
            <person name="Ettema T.J."/>
        </authorList>
    </citation>
    <scope>NUCLEOTIDE SEQUENCE</scope>
</reference>
<dbReference type="PANTHER" id="PTHR22911:SF79">
    <property type="entry name" value="MOBA-LIKE NTP TRANSFERASE DOMAIN-CONTAINING PROTEIN"/>
    <property type="match status" value="1"/>
</dbReference>
<feature type="transmembrane region" description="Helical" evidence="1">
    <location>
        <begin position="134"/>
        <end position="152"/>
    </location>
</feature>
<feature type="domain" description="EamA" evidence="2">
    <location>
        <begin position="14"/>
        <end position="146"/>
    </location>
</feature>
<comment type="caution">
    <text evidence="3">The sequence shown here is derived from an EMBL/GenBank/DDBJ whole genome shotgun (WGS) entry which is preliminary data.</text>
</comment>
<feature type="transmembrane region" description="Helical" evidence="1">
    <location>
        <begin position="16"/>
        <end position="36"/>
    </location>
</feature>
<organism evidence="3">
    <name type="scientific">marine sediment metagenome</name>
    <dbReference type="NCBI Taxonomy" id="412755"/>
    <lineage>
        <taxon>unclassified sequences</taxon>
        <taxon>metagenomes</taxon>
        <taxon>ecological metagenomes</taxon>
    </lineage>
</organism>
<feature type="transmembrane region" description="Helical" evidence="1">
    <location>
        <begin position="77"/>
        <end position="95"/>
    </location>
</feature>
<name>A0A0F9USZ7_9ZZZZ</name>
<evidence type="ECO:0000313" key="3">
    <source>
        <dbReference type="EMBL" id="KKN94799.1"/>
    </source>
</evidence>
<dbReference type="SUPFAM" id="SSF103481">
    <property type="entry name" value="Multidrug resistance efflux transporter EmrE"/>
    <property type="match status" value="2"/>
</dbReference>
<feature type="transmembrane region" description="Helical" evidence="1">
    <location>
        <begin position="101"/>
        <end position="122"/>
    </location>
</feature>
<feature type="transmembrane region" description="Helical" evidence="1">
    <location>
        <begin position="164"/>
        <end position="183"/>
    </location>
</feature>
<keyword evidence="1" id="KW-1133">Transmembrane helix</keyword>
<dbReference type="EMBL" id="LAZR01000075">
    <property type="protein sequence ID" value="KKN94799.1"/>
    <property type="molecule type" value="Genomic_DNA"/>
</dbReference>
<sequence length="314" mass="31816">MTNAANAGGQSNARGIAGVLFAGTVWGTTGTAATFAPDVSAAAIGAAAMGIGGLGQALLALRGIARARAALWQHRGLLVLGALAVMIYPLAFYGAMRLAGVTIGTVVTIGTAPLFAALIEYVMERSLLTLRWTVGALSGVAGMVLICLAEGSSHSAVGGSSVPLGVALGLLGGFTYALYSWTARAMMVRGVRSSVVMGATFGLGGMFLMPVLIVTGGPLLASWGNAAVGLYMAFVPMFLGYICFGYGLSRVRASTATTLTLIEPVVAAVLAVVIVGERLPALGWIGVGLVVVCLLVLTIPRGHRAQTVPPIPSE</sequence>
<dbReference type="Pfam" id="PF00892">
    <property type="entry name" value="EamA"/>
    <property type="match status" value="2"/>
</dbReference>
<dbReference type="InterPro" id="IPR000620">
    <property type="entry name" value="EamA_dom"/>
</dbReference>
<feature type="transmembrane region" description="Helical" evidence="1">
    <location>
        <begin position="281"/>
        <end position="299"/>
    </location>
</feature>
<gene>
    <name evidence="3" type="ORF">LCGC14_0183760</name>
</gene>